<dbReference type="OrthoDB" id="1252868at2759"/>
<dbReference type="PROSITE" id="PS50011">
    <property type="entry name" value="PROTEIN_KINASE_DOM"/>
    <property type="match status" value="1"/>
</dbReference>
<dbReference type="STRING" id="35608.A0A2U1LTD6"/>
<feature type="domain" description="Protein kinase" evidence="1">
    <location>
        <begin position="1"/>
        <end position="156"/>
    </location>
</feature>
<gene>
    <name evidence="2" type="ORF">CTI12_AA457900</name>
</gene>
<evidence type="ECO:0000313" key="2">
    <source>
        <dbReference type="EMBL" id="PWA52244.1"/>
    </source>
</evidence>
<sequence length="156" mass="17993">MAEVSHGDLRLFLKKKGTLKPITTLKFSMDKGMNYLHENKPQPIIHRDLETGRYIAPEIFRNEDHDTKVDVFSLALILQWMKPALYITASSFIEFNGRYVPLKIQSSLADQMMMVENVAAYSECTEKDVDIDKGKSETPIINEETLGDLKTRKRIW</sequence>
<dbReference type="Proteomes" id="UP000245207">
    <property type="component" value="Unassembled WGS sequence"/>
</dbReference>
<keyword evidence="3" id="KW-1185">Reference proteome</keyword>
<comment type="caution">
    <text evidence="2">The sequence shown here is derived from an EMBL/GenBank/DDBJ whole genome shotgun (WGS) entry which is preliminary data.</text>
</comment>
<dbReference type="InterPro" id="IPR000719">
    <property type="entry name" value="Prot_kinase_dom"/>
</dbReference>
<accession>A0A2U1LTD6</accession>
<dbReference type="InterPro" id="IPR011009">
    <property type="entry name" value="Kinase-like_dom_sf"/>
</dbReference>
<name>A0A2U1LTD6_ARTAN</name>
<keyword evidence="2" id="KW-0808">Transferase</keyword>
<dbReference type="GO" id="GO:0004672">
    <property type="term" value="F:protein kinase activity"/>
    <property type="evidence" value="ECO:0007669"/>
    <property type="project" value="InterPro"/>
</dbReference>
<evidence type="ECO:0000313" key="3">
    <source>
        <dbReference type="Proteomes" id="UP000245207"/>
    </source>
</evidence>
<dbReference type="Gene3D" id="1.10.510.10">
    <property type="entry name" value="Transferase(Phosphotransferase) domain 1"/>
    <property type="match status" value="2"/>
</dbReference>
<proteinExistence type="predicted"/>
<reference evidence="2 3" key="1">
    <citation type="journal article" date="2018" name="Mol. Plant">
        <title>The genome of Artemisia annua provides insight into the evolution of Asteraceae family and artemisinin biosynthesis.</title>
        <authorList>
            <person name="Shen Q."/>
            <person name="Zhang L."/>
            <person name="Liao Z."/>
            <person name="Wang S."/>
            <person name="Yan T."/>
            <person name="Shi P."/>
            <person name="Liu M."/>
            <person name="Fu X."/>
            <person name="Pan Q."/>
            <person name="Wang Y."/>
            <person name="Lv Z."/>
            <person name="Lu X."/>
            <person name="Zhang F."/>
            <person name="Jiang W."/>
            <person name="Ma Y."/>
            <person name="Chen M."/>
            <person name="Hao X."/>
            <person name="Li L."/>
            <person name="Tang Y."/>
            <person name="Lv G."/>
            <person name="Zhou Y."/>
            <person name="Sun X."/>
            <person name="Brodelius P.E."/>
            <person name="Rose J.K.C."/>
            <person name="Tang K."/>
        </authorList>
    </citation>
    <scope>NUCLEOTIDE SEQUENCE [LARGE SCALE GENOMIC DNA]</scope>
    <source>
        <strain evidence="3">cv. Huhao1</strain>
        <tissue evidence="2">Leaf</tissue>
    </source>
</reference>
<keyword evidence="2" id="KW-0418">Kinase</keyword>
<dbReference type="EMBL" id="PKPP01007861">
    <property type="protein sequence ID" value="PWA52244.1"/>
    <property type="molecule type" value="Genomic_DNA"/>
</dbReference>
<dbReference type="SUPFAM" id="SSF56112">
    <property type="entry name" value="Protein kinase-like (PK-like)"/>
    <property type="match status" value="1"/>
</dbReference>
<dbReference type="AlphaFoldDB" id="A0A2U1LTD6"/>
<evidence type="ECO:0000259" key="1">
    <source>
        <dbReference type="PROSITE" id="PS50011"/>
    </source>
</evidence>
<dbReference type="GO" id="GO:0005524">
    <property type="term" value="F:ATP binding"/>
    <property type="evidence" value="ECO:0007669"/>
    <property type="project" value="InterPro"/>
</dbReference>
<keyword evidence="2" id="KW-0401">Integrin</keyword>
<protein>
    <submittedName>
        <fullName evidence="2">Integrin-linked protein kinase family</fullName>
    </submittedName>
</protein>
<organism evidence="2 3">
    <name type="scientific">Artemisia annua</name>
    <name type="common">Sweet wormwood</name>
    <dbReference type="NCBI Taxonomy" id="35608"/>
    <lineage>
        <taxon>Eukaryota</taxon>
        <taxon>Viridiplantae</taxon>
        <taxon>Streptophyta</taxon>
        <taxon>Embryophyta</taxon>
        <taxon>Tracheophyta</taxon>
        <taxon>Spermatophyta</taxon>
        <taxon>Magnoliopsida</taxon>
        <taxon>eudicotyledons</taxon>
        <taxon>Gunneridae</taxon>
        <taxon>Pentapetalae</taxon>
        <taxon>asterids</taxon>
        <taxon>campanulids</taxon>
        <taxon>Asterales</taxon>
        <taxon>Asteraceae</taxon>
        <taxon>Asteroideae</taxon>
        <taxon>Anthemideae</taxon>
        <taxon>Artemisiinae</taxon>
        <taxon>Artemisia</taxon>
    </lineage>
</organism>
<dbReference type="GO" id="GO:0007229">
    <property type="term" value="P:integrin-mediated signaling pathway"/>
    <property type="evidence" value="ECO:0007669"/>
    <property type="project" value="UniProtKB-KW"/>
</dbReference>